<proteinExistence type="predicted"/>
<dbReference type="InterPro" id="IPR001448">
    <property type="entry name" value="SASP_alpha/beta-type"/>
</dbReference>
<dbReference type="GO" id="GO:0003690">
    <property type="term" value="F:double-stranded DNA binding"/>
    <property type="evidence" value="ECO:0007669"/>
    <property type="project" value="InterPro"/>
</dbReference>
<gene>
    <name evidence="4" type="ORF">SAMN04487860_10639</name>
</gene>
<evidence type="ECO:0000256" key="3">
    <source>
        <dbReference type="SAM" id="MobiDB-lite"/>
    </source>
</evidence>
<dbReference type="GO" id="GO:0030435">
    <property type="term" value="P:sporulation resulting in formation of a cellular spore"/>
    <property type="evidence" value="ECO:0007669"/>
    <property type="project" value="UniProtKB-KW"/>
</dbReference>
<evidence type="ECO:0000256" key="1">
    <source>
        <dbReference type="ARBA" id="ARBA00003863"/>
    </source>
</evidence>
<protein>
    <submittedName>
        <fullName evidence="4">Small, acid-soluble spore protein, alpha/beta type</fullName>
    </submittedName>
</protein>
<dbReference type="Proteomes" id="UP000184394">
    <property type="component" value="Unassembled WGS sequence"/>
</dbReference>
<name>A0A1M7JKM9_RUMFL</name>
<dbReference type="PANTHER" id="PTHR36107:SF1">
    <property type="entry name" value="SMALL, ACID-SOLUBLE SPORE PROTEIN A"/>
    <property type="match status" value="1"/>
</dbReference>
<dbReference type="InterPro" id="IPR050847">
    <property type="entry name" value="SASP_DNA-binding"/>
</dbReference>
<dbReference type="Pfam" id="PF00269">
    <property type="entry name" value="SASP"/>
    <property type="match status" value="1"/>
</dbReference>
<accession>A0A1M7JKM9</accession>
<sequence length="66" mass="7363">MSNNNSNNNGEMTQKGRETLERFKMESANELGIDLKKGYNGDLTSREAGSIGGNMVKKMIDSYKMQ</sequence>
<evidence type="ECO:0000256" key="2">
    <source>
        <dbReference type="ARBA" id="ARBA00022969"/>
    </source>
</evidence>
<comment type="function">
    <text evidence="1">SASP are bound to spore DNA. They are double-stranded DNA-binding proteins that cause DNA to change to an a-like conformation. They protect the DNA backbone from chemical and enzymatic cleavage and are thus involved in dormant spore's high resistance to UV light.</text>
</comment>
<keyword evidence="2" id="KW-0749">Sporulation</keyword>
<evidence type="ECO:0000313" key="4">
    <source>
        <dbReference type="EMBL" id="SHM53057.1"/>
    </source>
</evidence>
<dbReference type="RefSeq" id="WP_072950433.1">
    <property type="nucleotide sequence ID" value="NZ_FRCT01000006.1"/>
</dbReference>
<dbReference type="OrthoDB" id="1683773at2"/>
<evidence type="ECO:0000313" key="5">
    <source>
        <dbReference type="Proteomes" id="UP000184394"/>
    </source>
</evidence>
<dbReference type="PANTHER" id="PTHR36107">
    <property type="entry name" value="SMALL, ACID-SOLUBLE SPORE PROTEIN A"/>
    <property type="match status" value="1"/>
</dbReference>
<dbReference type="Gene3D" id="6.10.10.80">
    <property type="entry name" value="Small, acid-soluble spore protein, alpha/beta type-like"/>
    <property type="match status" value="1"/>
</dbReference>
<reference evidence="4 5" key="1">
    <citation type="submission" date="2016-11" db="EMBL/GenBank/DDBJ databases">
        <authorList>
            <person name="Jaros S."/>
            <person name="Januszkiewicz K."/>
            <person name="Wedrychowicz H."/>
        </authorList>
    </citation>
    <scope>NUCLEOTIDE SEQUENCE [LARGE SCALE GENOMIC DNA]</scope>
    <source>
        <strain evidence="4 5">Y1</strain>
    </source>
</reference>
<dbReference type="EMBL" id="FRCT01000006">
    <property type="protein sequence ID" value="SHM53057.1"/>
    <property type="molecule type" value="Genomic_DNA"/>
</dbReference>
<dbReference type="GO" id="GO:0006265">
    <property type="term" value="P:DNA topological change"/>
    <property type="evidence" value="ECO:0007669"/>
    <property type="project" value="InterPro"/>
</dbReference>
<dbReference type="AlphaFoldDB" id="A0A1M7JKM9"/>
<feature type="region of interest" description="Disordered" evidence="3">
    <location>
        <begin position="1"/>
        <end position="20"/>
    </location>
</feature>
<dbReference type="InterPro" id="IPR038300">
    <property type="entry name" value="SASP_sf_alpha/beta"/>
</dbReference>
<organism evidence="4 5">
    <name type="scientific">Ruminococcus flavefaciens</name>
    <dbReference type="NCBI Taxonomy" id="1265"/>
    <lineage>
        <taxon>Bacteria</taxon>
        <taxon>Bacillati</taxon>
        <taxon>Bacillota</taxon>
        <taxon>Clostridia</taxon>
        <taxon>Eubacteriales</taxon>
        <taxon>Oscillospiraceae</taxon>
        <taxon>Ruminococcus</taxon>
    </lineage>
</organism>